<evidence type="ECO:0000313" key="3">
    <source>
        <dbReference type="Proteomes" id="UP001237642"/>
    </source>
</evidence>
<dbReference type="InterPro" id="IPR007493">
    <property type="entry name" value="DUF538"/>
</dbReference>
<dbReference type="EMBL" id="JAUIZM010000007">
    <property type="protein sequence ID" value="KAK1375196.1"/>
    <property type="molecule type" value="Genomic_DNA"/>
</dbReference>
<dbReference type="Gene3D" id="2.30.240.10">
    <property type="entry name" value="At5g01610-like"/>
    <property type="match status" value="1"/>
</dbReference>
<keyword evidence="3" id="KW-1185">Reference proteome</keyword>
<gene>
    <name evidence="2" type="ORF">POM88_031389</name>
</gene>
<name>A0AAD8MJ31_9APIA</name>
<dbReference type="PANTHER" id="PTHR31676">
    <property type="entry name" value="T31J12.3 PROTEIN-RELATED"/>
    <property type="match status" value="1"/>
</dbReference>
<protein>
    <recommendedName>
        <fullName evidence="4">Transmembrane protein</fullName>
    </recommendedName>
</protein>
<evidence type="ECO:0000313" key="2">
    <source>
        <dbReference type="EMBL" id="KAK1375196.1"/>
    </source>
</evidence>
<reference evidence="2" key="2">
    <citation type="submission" date="2023-05" db="EMBL/GenBank/DDBJ databases">
        <authorList>
            <person name="Schelkunov M.I."/>
        </authorList>
    </citation>
    <scope>NUCLEOTIDE SEQUENCE</scope>
    <source>
        <strain evidence="2">Hsosn_3</strain>
        <tissue evidence="2">Leaf</tissue>
    </source>
</reference>
<organism evidence="2 3">
    <name type="scientific">Heracleum sosnowskyi</name>
    <dbReference type="NCBI Taxonomy" id="360622"/>
    <lineage>
        <taxon>Eukaryota</taxon>
        <taxon>Viridiplantae</taxon>
        <taxon>Streptophyta</taxon>
        <taxon>Embryophyta</taxon>
        <taxon>Tracheophyta</taxon>
        <taxon>Spermatophyta</taxon>
        <taxon>Magnoliopsida</taxon>
        <taxon>eudicotyledons</taxon>
        <taxon>Gunneridae</taxon>
        <taxon>Pentapetalae</taxon>
        <taxon>asterids</taxon>
        <taxon>campanulids</taxon>
        <taxon>Apiales</taxon>
        <taxon>Apiaceae</taxon>
        <taxon>Apioideae</taxon>
        <taxon>apioid superclade</taxon>
        <taxon>Tordylieae</taxon>
        <taxon>Tordyliinae</taxon>
        <taxon>Heracleum</taxon>
    </lineage>
</organism>
<dbReference type="InterPro" id="IPR036758">
    <property type="entry name" value="At5g01610-like"/>
</dbReference>
<proteinExistence type="predicted"/>
<evidence type="ECO:0008006" key="4">
    <source>
        <dbReference type="Google" id="ProtNLM"/>
    </source>
</evidence>
<dbReference type="Proteomes" id="UP001237642">
    <property type="component" value="Unassembled WGS sequence"/>
</dbReference>
<evidence type="ECO:0000256" key="1">
    <source>
        <dbReference type="SAM" id="SignalP"/>
    </source>
</evidence>
<dbReference type="PANTHER" id="PTHR31676:SF28">
    <property type="entry name" value="TRANSMEMBRANE PROTEIN"/>
    <property type="match status" value="1"/>
</dbReference>
<reference evidence="2" key="1">
    <citation type="submission" date="2023-02" db="EMBL/GenBank/DDBJ databases">
        <title>Genome of toxic invasive species Heracleum sosnowskyi carries increased number of genes despite the absence of recent whole-genome duplications.</title>
        <authorList>
            <person name="Schelkunov M."/>
            <person name="Shtratnikova V."/>
            <person name="Makarenko M."/>
            <person name="Klepikova A."/>
            <person name="Omelchenko D."/>
            <person name="Novikova G."/>
            <person name="Obukhova E."/>
            <person name="Bogdanov V."/>
            <person name="Penin A."/>
            <person name="Logacheva M."/>
        </authorList>
    </citation>
    <scope>NUCLEOTIDE SEQUENCE</scope>
    <source>
        <strain evidence="2">Hsosn_3</strain>
        <tissue evidence="2">Leaf</tissue>
    </source>
</reference>
<sequence length="179" mass="19880">MASVHGPTLIILLVVSSFWFSTLGSLDSVLQIYGLPRGLFPDKVKGYSIDQNMVLEIELEKPCLAMFESFVFYEKVVRANLSEGKLLGIHGLSNKELFIWLPVKAIVVNYPDIGIVMFDITVANKTLSLSHFDQPPSCQSEGHMQLKPKNGGNKVQGLGSNSRFSRVKEVVSSILNNYF</sequence>
<keyword evidence="1" id="KW-0732">Signal</keyword>
<dbReference type="SUPFAM" id="SSF141562">
    <property type="entry name" value="At5g01610-like"/>
    <property type="match status" value="1"/>
</dbReference>
<feature type="chain" id="PRO_5042283531" description="Transmembrane protein" evidence="1">
    <location>
        <begin position="25"/>
        <end position="179"/>
    </location>
</feature>
<feature type="signal peptide" evidence="1">
    <location>
        <begin position="1"/>
        <end position="24"/>
    </location>
</feature>
<comment type="caution">
    <text evidence="2">The sequence shown here is derived from an EMBL/GenBank/DDBJ whole genome shotgun (WGS) entry which is preliminary data.</text>
</comment>
<accession>A0AAD8MJ31</accession>
<dbReference type="AlphaFoldDB" id="A0AAD8MJ31"/>
<dbReference type="Pfam" id="PF04398">
    <property type="entry name" value="DUF538"/>
    <property type="match status" value="1"/>
</dbReference>